<geneLocation type="plasmid" evidence="10">
    <name>pAzo2</name>
</geneLocation>
<organism evidence="9 10">
    <name type="scientific">Aromatoleum aromaticum (strain DSM 19018 / LMG 30748 / EbN1)</name>
    <name type="common">Azoarcus sp. (strain EbN1)</name>
    <dbReference type="NCBI Taxonomy" id="76114"/>
    <lineage>
        <taxon>Bacteria</taxon>
        <taxon>Pseudomonadati</taxon>
        <taxon>Pseudomonadota</taxon>
        <taxon>Betaproteobacteria</taxon>
        <taxon>Rhodocyclales</taxon>
        <taxon>Rhodocyclaceae</taxon>
        <taxon>Aromatoleum</taxon>
    </lineage>
</organism>
<evidence type="ECO:0000256" key="7">
    <source>
        <dbReference type="HAMAP-Rule" id="MF_01984"/>
    </source>
</evidence>
<dbReference type="eggNOG" id="COG0163">
    <property type="taxonomic scope" value="Bacteria"/>
</dbReference>
<feature type="binding site" evidence="7">
    <location>
        <begin position="92"/>
        <end position="95"/>
    </location>
    <ligand>
        <name>FMN</name>
        <dbReference type="ChEBI" id="CHEBI:58210"/>
    </ligand>
</feature>
<keyword evidence="4 7" id="KW-0808">Transferase</keyword>
<evidence type="ECO:0000256" key="1">
    <source>
        <dbReference type="ARBA" id="ARBA00022602"/>
    </source>
</evidence>
<name>Q5NWH5_AROAE</name>
<dbReference type="Gene3D" id="3.40.50.1950">
    <property type="entry name" value="Flavin prenyltransferase-like"/>
    <property type="match status" value="1"/>
</dbReference>
<dbReference type="EC" id="2.5.1.129" evidence="7"/>
<dbReference type="NCBIfam" id="NF004685">
    <property type="entry name" value="PRK06029.1"/>
    <property type="match status" value="1"/>
</dbReference>
<dbReference type="Proteomes" id="UP000006552">
    <property type="component" value="Plasmid 2"/>
</dbReference>
<evidence type="ECO:0000256" key="4">
    <source>
        <dbReference type="ARBA" id="ARBA00022679"/>
    </source>
</evidence>
<sequence>MSEGHMKRLIVGITGATGVVFGVRLLEALQGTDVETHLVLSKWAIQTIEHETSYTAKQVRALAAVDHVEGNMGASISSGSFVTEGMVIAPCSMRSLAAIAHGTGDHLVHRAADVILKERRRLVLVTREMPLSDIHLENMLKLSKMGVTIMPPMPAFYNHPQTVDDIVDHVVARILDQFGLPAEFARRWEGEMRNRKVANLQPQK</sequence>
<evidence type="ECO:0000259" key="8">
    <source>
        <dbReference type="Pfam" id="PF02441"/>
    </source>
</evidence>
<accession>Q5NWH5</accession>
<keyword evidence="2 7" id="KW-0285">Flavoprotein</keyword>
<keyword evidence="3 7" id="KW-0288">FMN</keyword>
<evidence type="ECO:0000256" key="3">
    <source>
        <dbReference type="ARBA" id="ARBA00022643"/>
    </source>
</evidence>
<dbReference type="InterPro" id="IPR036551">
    <property type="entry name" value="Flavin_trans-like"/>
</dbReference>
<keyword evidence="9" id="KW-0614">Plasmid</keyword>
<dbReference type="PANTHER" id="PTHR43374:SF1">
    <property type="entry name" value="FLAVIN PRENYLTRANSFERASE PAD1, MITOCHONDRIAL"/>
    <property type="match status" value="1"/>
</dbReference>
<dbReference type="SUPFAM" id="SSF52507">
    <property type="entry name" value="Homo-oligomeric flavin-containing Cys decarboxylases, HFCD"/>
    <property type="match status" value="1"/>
</dbReference>
<protein>
    <recommendedName>
        <fullName evidence="7">Flavin prenyltransferase UbiX</fullName>
        <ecNumber evidence="7">2.5.1.129</ecNumber>
    </recommendedName>
</protein>
<keyword evidence="10" id="KW-1185">Reference proteome</keyword>
<evidence type="ECO:0000256" key="2">
    <source>
        <dbReference type="ARBA" id="ARBA00022630"/>
    </source>
</evidence>
<dbReference type="AlphaFoldDB" id="Q5NWH5"/>
<dbReference type="FunFam" id="3.40.50.1950:FF:000001">
    <property type="entry name" value="Flavin prenyltransferase UbiX"/>
    <property type="match status" value="1"/>
</dbReference>
<dbReference type="NCBIfam" id="TIGR00421">
    <property type="entry name" value="ubiX_pad"/>
    <property type="match status" value="1"/>
</dbReference>
<feature type="binding site" evidence="7">
    <location>
        <position position="173"/>
    </location>
    <ligand>
        <name>dimethylallyl phosphate</name>
        <dbReference type="ChEBI" id="CHEBI:88052"/>
    </ligand>
</feature>
<comment type="similarity">
    <text evidence="6 7">Belongs to the UbiX/PAD1 family.</text>
</comment>
<dbReference type="EMBL" id="CR555308">
    <property type="protein sequence ID" value="CAI10589.1"/>
    <property type="molecule type" value="Genomic_DNA"/>
</dbReference>
<dbReference type="HAMAP" id="MF_01984">
    <property type="entry name" value="ubiX_pad"/>
    <property type="match status" value="1"/>
</dbReference>
<dbReference type="KEGG" id="eba:p2A113"/>
<dbReference type="InterPro" id="IPR004507">
    <property type="entry name" value="UbiX-like"/>
</dbReference>
<feature type="binding site" evidence="7">
    <location>
        <position position="157"/>
    </location>
    <ligand>
        <name>dimethylallyl phosphate</name>
        <dbReference type="ChEBI" id="CHEBI:88052"/>
    </ligand>
</feature>
<dbReference type="Pfam" id="PF02441">
    <property type="entry name" value="Flavoprotein"/>
    <property type="match status" value="1"/>
</dbReference>
<feature type="binding site" evidence="7">
    <location>
        <position position="127"/>
    </location>
    <ligand>
        <name>FMN</name>
        <dbReference type="ChEBI" id="CHEBI:58210"/>
    </ligand>
</feature>
<dbReference type="HOGENOM" id="CLU_074522_0_1_4"/>
<reference evidence="9 10" key="1">
    <citation type="journal article" date="2005" name="Arch. Microbiol.">
        <title>The genome sequence of an anaerobic aromatic-degrading denitrifying bacterium, strain EbN1.</title>
        <authorList>
            <person name="Rabus R."/>
            <person name="Kube M."/>
            <person name="Heider J."/>
            <person name="Beck A."/>
            <person name="Heitmann K."/>
            <person name="Widdel F."/>
            <person name="Reinhardt R."/>
        </authorList>
    </citation>
    <scope>NUCLEOTIDE SEQUENCE [LARGE SCALE GENOMIC DNA]</scope>
    <source>
        <strain evidence="9 10">EbN1</strain>
        <plasmid evidence="10">Plasmid pAzo2</plasmid>
    </source>
</reference>
<feature type="domain" description="Flavoprotein" evidence="8">
    <location>
        <begin position="7"/>
        <end position="178"/>
    </location>
</feature>
<evidence type="ECO:0000313" key="10">
    <source>
        <dbReference type="Proteomes" id="UP000006552"/>
    </source>
</evidence>
<feature type="binding site" evidence="7">
    <location>
        <begin position="15"/>
        <end position="17"/>
    </location>
    <ligand>
        <name>FMN</name>
        <dbReference type="ChEBI" id="CHEBI:58210"/>
    </ligand>
</feature>
<dbReference type="InterPro" id="IPR003382">
    <property type="entry name" value="Flavoprotein"/>
</dbReference>
<comment type="function">
    <text evidence="7">Flavin prenyltransferase that catalyzes the synthesis of the prenylated FMN cofactor (prenyl-FMN) for 4-hydroxy-3-polyprenylbenzoic acid decarboxylase UbiD. The prenyltransferase is metal-independent and links a dimethylallyl moiety from dimethylallyl monophosphate (DMAP) to the flavin N5 and C6 atoms of FMN.</text>
</comment>
<evidence type="ECO:0000313" key="9">
    <source>
        <dbReference type="EMBL" id="CAI10589.1"/>
    </source>
</evidence>
<keyword evidence="1 7" id="KW-0637">Prenyltransferase</keyword>
<dbReference type="GO" id="GO:0106141">
    <property type="term" value="F:flavin prenyltransferase activity"/>
    <property type="evidence" value="ECO:0007669"/>
    <property type="project" value="UniProtKB-EC"/>
</dbReference>
<dbReference type="PANTHER" id="PTHR43374">
    <property type="entry name" value="FLAVIN PRENYLTRANSFERASE"/>
    <property type="match status" value="1"/>
</dbReference>
<feature type="binding site" evidence="7">
    <location>
        <position position="41"/>
    </location>
    <ligand>
        <name>FMN</name>
        <dbReference type="ChEBI" id="CHEBI:58210"/>
    </ligand>
</feature>
<comment type="caution">
    <text evidence="7">Lacks conserved residue(s) required for the propagation of feature annotation.</text>
</comment>
<evidence type="ECO:0000256" key="5">
    <source>
        <dbReference type="ARBA" id="ARBA00050612"/>
    </source>
</evidence>
<gene>
    <name evidence="9" type="primary">ubiX_R</name>
    <name evidence="7" type="synonym">ubiX</name>
    <name evidence="9" type="ORF">p2A113</name>
</gene>
<comment type="catalytic activity">
    <reaction evidence="5 7">
        <text>dimethylallyl phosphate + FMNH2 = prenylated FMNH2 + phosphate</text>
        <dbReference type="Rhea" id="RHEA:37743"/>
        <dbReference type="ChEBI" id="CHEBI:43474"/>
        <dbReference type="ChEBI" id="CHEBI:57618"/>
        <dbReference type="ChEBI" id="CHEBI:87467"/>
        <dbReference type="ChEBI" id="CHEBI:88052"/>
        <dbReference type="EC" id="2.5.1.129"/>
    </reaction>
</comment>
<dbReference type="GO" id="GO:0016831">
    <property type="term" value="F:carboxy-lyase activity"/>
    <property type="evidence" value="ECO:0007669"/>
    <property type="project" value="TreeGrafter"/>
</dbReference>
<evidence type="ECO:0000256" key="6">
    <source>
        <dbReference type="ARBA" id="ARBA00060793"/>
    </source>
</evidence>
<proteinExistence type="inferred from homology"/>